<gene>
    <name evidence="1" type="ORF">FB45DRAFT_948136</name>
</gene>
<dbReference type="AlphaFoldDB" id="A0AAD7B0Z4"/>
<reference evidence="1" key="1">
    <citation type="submission" date="2023-03" db="EMBL/GenBank/DDBJ databases">
        <title>Massive genome expansion in bonnet fungi (Mycena s.s.) driven by repeated elements and novel gene families across ecological guilds.</title>
        <authorList>
            <consortium name="Lawrence Berkeley National Laboratory"/>
            <person name="Harder C.B."/>
            <person name="Miyauchi S."/>
            <person name="Viragh M."/>
            <person name="Kuo A."/>
            <person name="Thoen E."/>
            <person name="Andreopoulos B."/>
            <person name="Lu D."/>
            <person name="Skrede I."/>
            <person name="Drula E."/>
            <person name="Henrissat B."/>
            <person name="Morin E."/>
            <person name="Kohler A."/>
            <person name="Barry K."/>
            <person name="LaButti K."/>
            <person name="Morin E."/>
            <person name="Salamov A."/>
            <person name="Lipzen A."/>
            <person name="Mereny Z."/>
            <person name="Hegedus B."/>
            <person name="Baldrian P."/>
            <person name="Stursova M."/>
            <person name="Weitz H."/>
            <person name="Taylor A."/>
            <person name="Grigoriev I.V."/>
            <person name="Nagy L.G."/>
            <person name="Martin F."/>
            <person name="Kauserud H."/>
        </authorList>
    </citation>
    <scope>NUCLEOTIDE SEQUENCE</scope>
    <source>
        <strain evidence="1">9284</strain>
    </source>
</reference>
<name>A0AAD7B0Z4_9AGAR</name>
<organism evidence="1 2">
    <name type="scientific">Roridomyces roridus</name>
    <dbReference type="NCBI Taxonomy" id="1738132"/>
    <lineage>
        <taxon>Eukaryota</taxon>
        <taxon>Fungi</taxon>
        <taxon>Dikarya</taxon>
        <taxon>Basidiomycota</taxon>
        <taxon>Agaricomycotina</taxon>
        <taxon>Agaricomycetes</taxon>
        <taxon>Agaricomycetidae</taxon>
        <taxon>Agaricales</taxon>
        <taxon>Marasmiineae</taxon>
        <taxon>Mycenaceae</taxon>
        <taxon>Roridomyces</taxon>
    </lineage>
</organism>
<accession>A0AAD7B0Z4</accession>
<proteinExistence type="predicted"/>
<evidence type="ECO:0000313" key="2">
    <source>
        <dbReference type="Proteomes" id="UP001221142"/>
    </source>
</evidence>
<sequence length="409" mass="47557">MKEEYGSIHFISGLNEEYGRFYVLRKVMPGRDQLMVIEAEAVTSSTYMVPLEILNREVQVWHRKFQDGLEIIQTLLPMIQFGRTNWARLIKEKDNRGYRIRHTAKHEPTISDIPPWCPLVDERDVKTTAWRNAEDRDGLWDGNKVDVFLAWDSSNAYFLWRTMVAYKLLMKHHLEHLAFPALAHVVRAETTDICGILTEPAYGRPVEYEDKAKVYKVISQIERAGLMYSGVQLSNILIDDKDQVRLLSLCSLQPPRTARELEFNHWTMLEDLFATLKDMRNPIPPPRQRINQLLPIPIFLPPERGPVLHVHVLLDLHLPPVYRCEEEDAQNHDVGWGVARVPRPPKAEVEVLIFDAPISPTALRLRASTTRPEPNLLHRVKLPYSTKSDKLVQELRWAQRQKRLPKVEE</sequence>
<keyword evidence="2" id="KW-1185">Reference proteome</keyword>
<dbReference type="EMBL" id="JARKIF010000050">
    <property type="protein sequence ID" value="KAJ7607352.1"/>
    <property type="molecule type" value="Genomic_DNA"/>
</dbReference>
<dbReference type="Proteomes" id="UP001221142">
    <property type="component" value="Unassembled WGS sequence"/>
</dbReference>
<evidence type="ECO:0000313" key="1">
    <source>
        <dbReference type="EMBL" id="KAJ7607352.1"/>
    </source>
</evidence>
<protein>
    <submittedName>
        <fullName evidence="1">Uncharacterized protein</fullName>
    </submittedName>
</protein>
<comment type="caution">
    <text evidence="1">The sequence shown here is derived from an EMBL/GenBank/DDBJ whole genome shotgun (WGS) entry which is preliminary data.</text>
</comment>